<name>A0ABS8H1D4_9SPHN</name>
<reference evidence="1 2" key="1">
    <citation type="submission" date="2021-10" db="EMBL/GenBank/DDBJ databases">
        <title>The diversity and Nitrogen Metabolism of Culturable Nitrate-Utilizing Bacteria Within the Oxygen Minimum Zone of the Changjiang (Yangtze River)Estuary.</title>
        <authorList>
            <person name="Zhang D."/>
            <person name="Zheng J."/>
            <person name="Liu S."/>
            <person name="He W."/>
        </authorList>
    </citation>
    <scope>NUCLEOTIDE SEQUENCE [LARGE SCALE GENOMIC DNA]</scope>
    <source>
        <strain evidence="1 2">FXH275-2</strain>
    </source>
</reference>
<sequence>MRIVPALMLVLAACSQSNDVYEELPNSSLAGAPREVVPDSRIESTLARLVTIGEDGPRLDACGVMGQVTRAGGNGLALRAAPFAEAKSVATLEEGARLHVCTRSIDQKWLGVVVRPAPADGDGTPAVDCGVSSPVDRKQAYEGPCASGWVASAYVRLIAG</sequence>
<evidence type="ECO:0000313" key="1">
    <source>
        <dbReference type="EMBL" id="MCC4232116.1"/>
    </source>
</evidence>
<dbReference type="EMBL" id="JAJGNP010000003">
    <property type="protein sequence ID" value="MCC4232116.1"/>
    <property type="molecule type" value="Genomic_DNA"/>
</dbReference>
<evidence type="ECO:0000313" key="2">
    <source>
        <dbReference type="Proteomes" id="UP001198830"/>
    </source>
</evidence>
<accession>A0ABS8H1D4</accession>
<evidence type="ECO:0008006" key="3">
    <source>
        <dbReference type="Google" id="ProtNLM"/>
    </source>
</evidence>
<proteinExistence type="predicted"/>
<keyword evidence="2" id="KW-1185">Reference proteome</keyword>
<comment type="caution">
    <text evidence="1">The sequence shown here is derived from an EMBL/GenBank/DDBJ whole genome shotgun (WGS) entry which is preliminary data.</text>
</comment>
<protein>
    <recommendedName>
        <fullName evidence="3">Integron</fullName>
    </recommendedName>
</protein>
<dbReference type="RefSeq" id="WP_228226460.1">
    <property type="nucleotide sequence ID" value="NZ_JAJGNP010000003.1"/>
</dbReference>
<gene>
    <name evidence="1" type="ORF">LL253_05335</name>
</gene>
<dbReference type="Proteomes" id="UP001198830">
    <property type="component" value="Unassembled WGS sequence"/>
</dbReference>
<organism evidence="1 2">
    <name type="scientific">Sphingobium soli</name>
    <dbReference type="NCBI Taxonomy" id="1591116"/>
    <lineage>
        <taxon>Bacteria</taxon>
        <taxon>Pseudomonadati</taxon>
        <taxon>Pseudomonadota</taxon>
        <taxon>Alphaproteobacteria</taxon>
        <taxon>Sphingomonadales</taxon>
        <taxon>Sphingomonadaceae</taxon>
        <taxon>Sphingobium</taxon>
    </lineage>
</organism>